<evidence type="ECO:0000313" key="2">
    <source>
        <dbReference type="Proteomes" id="UP000050525"/>
    </source>
</evidence>
<comment type="caution">
    <text evidence="1">The sequence shown here is derived from an EMBL/GenBank/DDBJ whole genome shotgun (WGS) entry which is preliminary data.</text>
</comment>
<keyword evidence="2" id="KW-1185">Reference proteome</keyword>
<proteinExistence type="predicted"/>
<gene>
    <name evidence="1" type="ORF">Y1Q_0022764</name>
</gene>
<reference evidence="1 2" key="1">
    <citation type="journal article" date="2012" name="Genome Biol.">
        <title>Sequencing three crocodilian genomes to illuminate the evolution of archosaurs and amniotes.</title>
        <authorList>
            <person name="St John J.A."/>
            <person name="Braun E.L."/>
            <person name="Isberg S.R."/>
            <person name="Miles L.G."/>
            <person name="Chong A.Y."/>
            <person name="Gongora J."/>
            <person name="Dalzell P."/>
            <person name="Moran C."/>
            <person name="Bed'hom B."/>
            <person name="Abzhanov A."/>
            <person name="Burgess S.C."/>
            <person name="Cooksey A.M."/>
            <person name="Castoe T.A."/>
            <person name="Crawford N.G."/>
            <person name="Densmore L.D."/>
            <person name="Drew J.C."/>
            <person name="Edwards S.V."/>
            <person name="Faircloth B.C."/>
            <person name="Fujita M.K."/>
            <person name="Greenwold M.J."/>
            <person name="Hoffmann F.G."/>
            <person name="Howard J.M."/>
            <person name="Iguchi T."/>
            <person name="Janes D.E."/>
            <person name="Khan S.Y."/>
            <person name="Kohno S."/>
            <person name="de Koning A.J."/>
            <person name="Lance S.L."/>
            <person name="McCarthy F.M."/>
            <person name="McCormack J.E."/>
            <person name="Merchant M.E."/>
            <person name="Peterson D.G."/>
            <person name="Pollock D.D."/>
            <person name="Pourmand N."/>
            <person name="Raney B.J."/>
            <person name="Roessler K.A."/>
            <person name="Sanford J.R."/>
            <person name="Sawyer R.H."/>
            <person name="Schmidt C.J."/>
            <person name="Triplett E.W."/>
            <person name="Tuberville T.D."/>
            <person name="Venegas-Anaya M."/>
            <person name="Howard J.T."/>
            <person name="Jarvis E.D."/>
            <person name="Guillette L.J.Jr."/>
            <person name="Glenn T.C."/>
            <person name="Green R.E."/>
            <person name="Ray D.A."/>
        </authorList>
    </citation>
    <scope>NUCLEOTIDE SEQUENCE [LARGE SCALE GENOMIC DNA]</scope>
    <source>
        <strain evidence="1">KSC_2009_1</strain>
    </source>
</reference>
<evidence type="ECO:0000313" key="1">
    <source>
        <dbReference type="EMBL" id="KYO31656.1"/>
    </source>
</evidence>
<organism evidence="1 2">
    <name type="scientific">Alligator mississippiensis</name>
    <name type="common">American alligator</name>
    <dbReference type="NCBI Taxonomy" id="8496"/>
    <lineage>
        <taxon>Eukaryota</taxon>
        <taxon>Metazoa</taxon>
        <taxon>Chordata</taxon>
        <taxon>Craniata</taxon>
        <taxon>Vertebrata</taxon>
        <taxon>Euteleostomi</taxon>
        <taxon>Archelosauria</taxon>
        <taxon>Archosauria</taxon>
        <taxon>Crocodylia</taxon>
        <taxon>Alligatoridae</taxon>
        <taxon>Alligatorinae</taxon>
        <taxon>Alligator</taxon>
    </lineage>
</organism>
<protein>
    <submittedName>
        <fullName evidence="1">Uncharacterized protein</fullName>
    </submittedName>
</protein>
<dbReference type="Proteomes" id="UP000050525">
    <property type="component" value="Unassembled WGS sequence"/>
</dbReference>
<dbReference type="EMBL" id="AKHW03004053">
    <property type="protein sequence ID" value="KYO31656.1"/>
    <property type="molecule type" value="Genomic_DNA"/>
</dbReference>
<dbReference type="AlphaFoldDB" id="A0A151N4A1"/>
<sequence>MFHVQSPSVALATTTEPGVALRKYLLAESEDCFQGKSELSIPTARKASNEREVSYLDQRMGRYYKTASCLHPANENWFPQTMYL</sequence>
<accession>A0A151N4A1</accession>
<name>A0A151N4A1_ALLMI</name>